<feature type="compositionally biased region" description="Low complexity" evidence="1">
    <location>
        <begin position="1254"/>
        <end position="1278"/>
    </location>
</feature>
<feature type="region of interest" description="Disordered" evidence="1">
    <location>
        <begin position="841"/>
        <end position="887"/>
    </location>
</feature>
<feature type="compositionally biased region" description="Polar residues" evidence="1">
    <location>
        <begin position="1377"/>
        <end position="1389"/>
    </location>
</feature>
<dbReference type="Proteomes" id="UP000815325">
    <property type="component" value="Unassembled WGS sequence"/>
</dbReference>
<feature type="compositionally biased region" description="Polar residues" evidence="1">
    <location>
        <begin position="1396"/>
        <end position="1408"/>
    </location>
</feature>
<keyword evidence="3" id="KW-1185">Reference proteome</keyword>
<feature type="compositionally biased region" description="Polar residues" evidence="1">
    <location>
        <begin position="899"/>
        <end position="931"/>
    </location>
</feature>
<comment type="caution">
    <text evidence="2">The sequence shown here is derived from an EMBL/GenBank/DDBJ whole genome shotgun (WGS) entry which is preliminary data.</text>
</comment>
<feature type="compositionally biased region" description="Pro residues" evidence="1">
    <location>
        <begin position="749"/>
        <end position="758"/>
    </location>
</feature>
<feature type="compositionally biased region" description="Pro residues" evidence="1">
    <location>
        <begin position="1415"/>
        <end position="1426"/>
    </location>
</feature>
<feature type="compositionally biased region" description="Polar residues" evidence="1">
    <location>
        <begin position="1636"/>
        <end position="1650"/>
    </location>
</feature>
<feature type="compositionally biased region" description="Polar residues" evidence="1">
    <location>
        <begin position="1723"/>
        <end position="1740"/>
    </location>
</feature>
<reference evidence="2" key="1">
    <citation type="submission" date="2017-08" db="EMBL/GenBank/DDBJ databases">
        <authorList>
            <person name="Polle J.E."/>
            <person name="Barry K."/>
            <person name="Cushman J."/>
            <person name="Schmutz J."/>
            <person name="Tran D."/>
            <person name="Hathwaick L.T."/>
            <person name="Yim W.C."/>
            <person name="Jenkins J."/>
            <person name="Mckie-Krisberg Z.M."/>
            <person name="Prochnik S."/>
            <person name="Lindquist E."/>
            <person name="Dockter R.B."/>
            <person name="Adam C."/>
            <person name="Molina H."/>
            <person name="Bunkerborg J."/>
            <person name="Jin E."/>
            <person name="Buchheim M."/>
            <person name="Magnuson J."/>
        </authorList>
    </citation>
    <scope>NUCLEOTIDE SEQUENCE</scope>
    <source>
        <strain evidence="2">CCAP 19/18</strain>
    </source>
</reference>
<evidence type="ECO:0000256" key="1">
    <source>
        <dbReference type="SAM" id="MobiDB-lite"/>
    </source>
</evidence>
<feature type="region of interest" description="Disordered" evidence="1">
    <location>
        <begin position="1215"/>
        <end position="1325"/>
    </location>
</feature>
<name>A0ABQ7H8Z1_DUNSA</name>
<feature type="region of interest" description="Disordered" evidence="1">
    <location>
        <begin position="789"/>
        <end position="811"/>
    </location>
</feature>
<feature type="compositionally biased region" description="Polar residues" evidence="1">
    <location>
        <begin position="1468"/>
        <end position="1482"/>
    </location>
</feature>
<protein>
    <submittedName>
        <fullName evidence="2">Uncharacterized protein</fullName>
    </submittedName>
</protein>
<organism evidence="2 3">
    <name type="scientific">Dunaliella salina</name>
    <name type="common">Green alga</name>
    <name type="synonym">Protococcus salinus</name>
    <dbReference type="NCBI Taxonomy" id="3046"/>
    <lineage>
        <taxon>Eukaryota</taxon>
        <taxon>Viridiplantae</taxon>
        <taxon>Chlorophyta</taxon>
        <taxon>core chlorophytes</taxon>
        <taxon>Chlorophyceae</taxon>
        <taxon>CS clade</taxon>
        <taxon>Chlamydomonadales</taxon>
        <taxon>Dunaliellaceae</taxon>
        <taxon>Dunaliella</taxon>
    </lineage>
</organism>
<feature type="region of interest" description="Disordered" evidence="1">
    <location>
        <begin position="267"/>
        <end position="288"/>
    </location>
</feature>
<feature type="region of interest" description="Disordered" evidence="1">
    <location>
        <begin position="1350"/>
        <end position="1431"/>
    </location>
</feature>
<feature type="region of interest" description="Disordered" evidence="1">
    <location>
        <begin position="1450"/>
        <end position="1534"/>
    </location>
</feature>
<evidence type="ECO:0000313" key="2">
    <source>
        <dbReference type="EMBL" id="KAF5843310.1"/>
    </source>
</evidence>
<feature type="compositionally biased region" description="Low complexity" evidence="1">
    <location>
        <begin position="1285"/>
        <end position="1313"/>
    </location>
</feature>
<feature type="region of interest" description="Disordered" evidence="1">
    <location>
        <begin position="1115"/>
        <end position="1134"/>
    </location>
</feature>
<accession>A0ABQ7H8Z1</accession>
<feature type="compositionally biased region" description="Acidic residues" evidence="1">
    <location>
        <begin position="962"/>
        <end position="977"/>
    </location>
</feature>
<feature type="region of interest" description="Disordered" evidence="1">
    <location>
        <begin position="899"/>
        <end position="980"/>
    </location>
</feature>
<feature type="region of interest" description="Disordered" evidence="1">
    <location>
        <begin position="1"/>
        <end position="24"/>
    </location>
</feature>
<feature type="compositionally biased region" description="Polar residues" evidence="1">
    <location>
        <begin position="1235"/>
        <end position="1245"/>
    </location>
</feature>
<dbReference type="EMBL" id="MU069445">
    <property type="protein sequence ID" value="KAF5843310.1"/>
    <property type="molecule type" value="Genomic_DNA"/>
</dbReference>
<evidence type="ECO:0000313" key="3">
    <source>
        <dbReference type="Proteomes" id="UP000815325"/>
    </source>
</evidence>
<feature type="region of interest" description="Disordered" evidence="1">
    <location>
        <begin position="1721"/>
        <end position="1742"/>
    </location>
</feature>
<feature type="compositionally biased region" description="Basic and acidic residues" evidence="1">
    <location>
        <begin position="1119"/>
        <end position="1131"/>
    </location>
</feature>
<feature type="compositionally biased region" description="Acidic residues" evidence="1">
    <location>
        <begin position="8"/>
        <end position="24"/>
    </location>
</feature>
<feature type="region of interest" description="Disordered" evidence="1">
    <location>
        <begin position="713"/>
        <end position="766"/>
    </location>
</feature>
<feature type="compositionally biased region" description="Polar residues" evidence="1">
    <location>
        <begin position="1489"/>
        <end position="1498"/>
    </location>
</feature>
<feature type="region of interest" description="Disordered" evidence="1">
    <location>
        <begin position="1625"/>
        <end position="1653"/>
    </location>
</feature>
<feature type="compositionally biased region" description="Low complexity" evidence="1">
    <location>
        <begin position="713"/>
        <end position="727"/>
    </location>
</feature>
<gene>
    <name evidence="2" type="ORF">DUNSADRAFT_112</name>
</gene>
<proteinExistence type="predicted"/>
<sequence>MTMHVSSEGEEEVEDVEGEGASEQEEGLPVYHYILEVFDRSVQAATVMQRAYRLLKAKCKSGVMPSDEDPFHFKHFTRIRSLVGWSKDELFDEYGDRRERTDGGRPRRKKKREGPCRLMDEIRDSQLGKLSDEAHEVLLKQLEAARGRWSESFASNDALNKLLNARSNVSMVSGYLRERWNKMKEEETNAALLKNPLQGEFKHGSQQWEKLMHWMLSNGHGSPIKMHEPALLDLQASLSVDSESHRSRIMSLLAQFNTILRIKQGQMPGAAGSDTNQGLPAGPNADEGQQGVKVNSLAVGLFDWAIKDTGLEYKEELEESRRYAATPPEPPEGLDSDLYRFHAQVCSALKSSSYRTCRLRKSGREFLQAFEDSTQKRRRLIRTRSSGSLGLLGPPSVDPSSVTIIHPMAGKPEGSAAKQWVHTQLQEIVRNQVKRQNRGRGGRPLRCINTEWMGGVDWRMIESRATGCPPPKGLRIPPKPTDQELGDLFEVFAKNKAAMKQAATEAKGTERDCESVTSVRSWDNSSEALPDDPDIPFDSSSLYVREVHDILEESGLTGLGCKTVLANLMGSARAPLLLLPLDSARAAAAAESWLQAAPGSQESHYYGSQHARLLHCEHAFMGSAAHDQALLEVAKDQGVAVQAHSLSDLLPHQLGRAIERALERSLSEGASNKNSPEITWPMMLHCWRAAGLPGWQGQDGRALWKAMDAFSPSHSLESSSLDPPSKSMHIRTPIAPPSPSSAPSFSPATPSPTAPCPPTEGNASLFAPLSASRGLSKSDSLTPVATKGAGLATSASTPSLAKPKHKYSPGGGEACTPFEPYSPSMSNSFSGSLASSFAASSPSQPSLLCTNGGASSPSAMMQARAVARERRRQQALEAQAANRAKRESWAYDISPKASLSLQTPKPRAPTSSLKQSLVSKPSSSNSATSRPRTGLRSEASYRPGAPAPSRASSVTGGATSGSDDDEDEEKGQEELEESSVVGPINSDMLLLRRNEFWSNVLADAHVIVLFAEHHMPWRPYFHGATDKQKQLRVKVHAETVQKLALYVEHHFNLQKFSKAVRVHPAKVTQAGAEARKRMQLDWCKLVKSEVYKWLNRYLVLGKLPSNFTQVQEESSFFADPEHPDHGHKLEQEQEPCLQVHSFTGLRERGHMSKPEPEPSLFERRLHAIEEAPTESTSTPLTSVDACLATLSGGVAAGGGGSASAHVILDPEPASLDEFAAPHPSGARPRPHLQPRPSSTAQTFVSLQPHPPPSSSTSSNSTCVPHSTKAKSSSTSSSTRIPHPPKTSSSTSTTTTHVPHPPKTSSSTSTTTTSLHGDQPTRSTAPVHVPFMRPLTSAHAAASPLSMRSLSLRSSSSLGHTISPQCQPPPTSAPVSPKSRSSTGPSVNPQCQPPTSAPVSLKSSSSMGPTLSPLAYPQPPAYAPHSPPKVQAIGRVPSAPAVARNPLSKVLQPPACQPHLPAPGPSGEASFSSGPVSPESRSQGLHVETSLPSIISQPSWEDKDCTSNQSFDNLERFSPTPTDRGNRSKRASWNDSLPRRQAVAYPLILSCGQRSLPKHDIVFEHPERSSFSGSMGSRDSLLQRQGSAIISTSSNRDPLSLRQGPASNAMARNKGRFAHADAMVGRSQAFSSRDAPNPNQQPWQNSRSSAPDQLCLGGILQVPPALHGKSNNSDSHSSPLIKFGAAKYNTSRSNNSSGPLLKYGAAGPQGGIAFQRNADFGGISNRSSGSGTPHMNLVGNSKRSDEVDLSGLLEFQGEGSSGC</sequence>